<evidence type="ECO:0000256" key="2">
    <source>
        <dbReference type="ARBA" id="ARBA00022475"/>
    </source>
</evidence>
<reference evidence="9" key="1">
    <citation type="journal article" date="2021" name="Int. J. Syst. Evol. Microbiol.">
        <title>Actinocatenispora comari sp. nov., an endophytic actinomycete isolated from aerial parts of Comarum salesowianum.</title>
        <authorList>
            <person name="Oyunbileg N."/>
            <person name="Iizaka Y."/>
            <person name="Hamada M."/>
            <person name="Davaapurev B.O."/>
            <person name="Fukumoto A."/>
            <person name="Tsetseg B."/>
            <person name="Kato F."/>
            <person name="Tamura T."/>
            <person name="Batkhuu J."/>
            <person name="Anzai Y."/>
        </authorList>
    </citation>
    <scope>NUCLEOTIDE SEQUENCE [LARGE SCALE GENOMIC DNA]</scope>
    <source>
        <strain evidence="9">NUM-2625</strain>
    </source>
</reference>
<feature type="transmembrane region" description="Helical" evidence="6">
    <location>
        <begin position="102"/>
        <end position="119"/>
    </location>
</feature>
<organism evidence="8 9">
    <name type="scientific">Actinocatenispora comari</name>
    <dbReference type="NCBI Taxonomy" id="2807577"/>
    <lineage>
        <taxon>Bacteria</taxon>
        <taxon>Bacillati</taxon>
        <taxon>Actinomycetota</taxon>
        <taxon>Actinomycetes</taxon>
        <taxon>Micromonosporales</taxon>
        <taxon>Micromonosporaceae</taxon>
        <taxon>Actinocatenispora</taxon>
    </lineage>
</organism>
<feature type="domain" description="Type II secretion system protein GspF" evidence="7">
    <location>
        <begin position="165"/>
        <end position="292"/>
    </location>
</feature>
<sequence length="301" mass="30651">MNTAAVIGGALIGGGVAAAVLAVLPRRRDLAADLAALTATARADTRAEAAPDAPGRHDRRLLVRIGRPAVPLLARLGLPRADLGRDLALLGRSVSDHLAEQAVVAAVGLAVVPLLAAMMGAASPLILLAFAATGGAAGFLLVQRQTRHAAATRRAQMRATLSSYLDLVVLAVDGGAGIDQALTDAAANCAGWPGARLAGALRTAHLIRSSCWEALARLGADTGITELTDLSATAQLAGTEGARVRQSLSARAESLRTRLLAETEAAANRATEKLSLPMVLLAAGFLLLLTYPALAGLMATP</sequence>
<dbReference type="PANTHER" id="PTHR35007">
    <property type="entry name" value="INTEGRAL MEMBRANE PROTEIN-RELATED"/>
    <property type="match status" value="1"/>
</dbReference>
<proteinExistence type="predicted"/>
<evidence type="ECO:0000256" key="6">
    <source>
        <dbReference type="SAM" id="Phobius"/>
    </source>
</evidence>
<evidence type="ECO:0000256" key="4">
    <source>
        <dbReference type="ARBA" id="ARBA00022989"/>
    </source>
</evidence>
<feature type="transmembrane region" description="Helical" evidence="6">
    <location>
        <begin position="278"/>
        <end position="299"/>
    </location>
</feature>
<evidence type="ECO:0000313" key="8">
    <source>
        <dbReference type="EMBL" id="GIL29078.1"/>
    </source>
</evidence>
<comment type="caution">
    <text evidence="8">The sequence shown here is derived from an EMBL/GenBank/DDBJ whole genome shotgun (WGS) entry which is preliminary data.</text>
</comment>
<feature type="transmembrane region" description="Helical" evidence="6">
    <location>
        <begin position="6"/>
        <end position="24"/>
    </location>
</feature>
<dbReference type="RefSeq" id="WP_207126767.1">
    <property type="nucleotide sequence ID" value="NZ_BOPO01000084.1"/>
</dbReference>
<keyword evidence="2" id="KW-1003">Cell membrane</keyword>
<dbReference type="InterPro" id="IPR018076">
    <property type="entry name" value="T2SS_GspF_dom"/>
</dbReference>
<comment type="subcellular location">
    <subcellularLocation>
        <location evidence="1">Cell membrane</location>
        <topology evidence="1">Multi-pass membrane protein</topology>
    </subcellularLocation>
</comment>
<evidence type="ECO:0000256" key="3">
    <source>
        <dbReference type="ARBA" id="ARBA00022692"/>
    </source>
</evidence>
<name>A0A8J4EMS3_9ACTN</name>
<dbReference type="EMBL" id="BOPO01000084">
    <property type="protein sequence ID" value="GIL29078.1"/>
    <property type="molecule type" value="Genomic_DNA"/>
</dbReference>
<evidence type="ECO:0000256" key="1">
    <source>
        <dbReference type="ARBA" id="ARBA00004651"/>
    </source>
</evidence>
<dbReference type="Proteomes" id="UP000614996">
    <property type="component" value="Unassembled WGS sequence"/>
</dbReference>
<keyword evidence="9" id="KW-1185">Reference proteome</keyword>
<dbReference type="AlphaFoldDB" id="A0A8J4EMS3"/>
<dbReference type="Pfam" id="PF00482">
    <property type="entry name" value="T2SSF"/>
    <property type="match status" value="1"/>
</dbReference>
<gene>
    <name evidence="8" type="ORF">NUM_43320</name>
</gene>
<keyword evidence="3 6" id="KW-0812">Transmembrane</keyword>
<accession>A0A8J4EMS3</accession>
<evidence type="ECO:0000313" key="9">
    <source>
        <dbReference type="Proteomes" id="UP000614996"/>
    </source>
</evidence>
<keyword evidence="4 6" id="KW-1133">Transmembrane helix</keyword>
<evidence type="ECO:0000259" key="7">
    <source>
        <dbReference type="Pfam" id="PF00482"/>
    </source>
</evidence>
<dbReference type="GO" id="GO:0005886">
    <property type="term" value="C:plasma membrane"/>
    <property type="evidence" value="ECO:0007669"/>
    <property type="project" value="UniProtKB-SubCell"/>
</dbReference>
<evidence type="ECO:0000256" key="5">
    <source>
        <dbReference type="ARBA" id="ARBA00023136"/>
    </source>
</evidence>
<keyword evidence="5 6" id="KW-0472">Membrane</keyword>
<protein>
    <recommendedName>
        <fullName evidence="7">Type II secretion system protein GspF domain-containing protein</fullName>
    </recommendedName>
</protein>
<dbReference type="PANTHER" id="PTHR35007:SF1">
    <property type="entry name" value="PILUS ASSEMBLY PROTEIN"/>
    <property type="match status" value="1"/>
</dbReference>
<feature type="transmembrane region" description="Helical" evidence="6">
    <location>
        <begin position="125"/>
        <end position="142"/>
    </location>
</feature>